<keyword evidence="6" id="KW-0408">Iron</keyword>
<dbReference type="InterPro" id="IPR004113">
    <property type="entry name" value="FAD-bd_oxidored_4_C"/>
</dbReference>
<dbReference type="Gene3D" id="3.30.465.10">
    <property type="match status" value="1"/>
</dbReference>
<protein>
    <submittedName>
        <fullName evidence="10">FAD-binding and (Fe-S)-binding domain-containing protein</fullName>
    </submittedName>
</protein>
<keyword evidence="3" id="KW-0479">Metal-binding</keyword>
<evidence type="ECO:0000256" key="4">
    <source>
        <dbReference type="ARBA" id="ARBA00022827"/>
    </source>
</evidence>
<dbReference type="Pfam" id="PF02754">
    <property type="entry name" value="CCG"/>
    <property type="match status" value="1"/>
</dbReference>
<dbReference type="PROSITE" id="PS51387">
    <property type="entry name" value="FAD_PCMH"/>
    <property type="match status" value="1"/>
</dbReference>
<dbReference type="Gene3D" id="3.30.70.2740">
    <property type="match status" value="1"/>
</dbReference>
<dbReference type="Gene3D" id="1.10.45.10">
    <property type="entry name" value="Vanillyl-alcohol Oxidase, Chain A, domain 4"/>
    <property type="match status" value="1"/>
</dbReference>
<keyword evidence="5" id="KW-0560">Oxidoreductase</keyword>
<evidence type="ECO:0000313" key="10">
    <source>
        <dbReference type="EMBL" id="GAA4468074.1"/>
    </source>
</evidence>
<dbReference type="PROSITE" id="PS00198">
    <property type="entry name" value="4FE4S_FER_1"/>
    <property type="match status" value="1"/>
</dbReference>
<dbReference type="InterPro" id="IPR016164">
    <property type="entry name" value="FAD-linked_Oxase-like_C"/>
</dbReference>
<feature type="region of interest" description="Disordered" evidence="8">
    <location>
        <begin position="731"/>
        <end position="766"/>
    </location>
</feature>
<evidence type="ECO:0000256" key="8">
    <source>
        <dbReference type="SAM" id="MobiDB-lite"/>
    </source>
</evidence>
<evidence type="ECO:0000256" key="5">
    <source>
        <dbReference type="ARBA" id="ARBA00023002"/>
    </source>
</evidence>
<dbReference type="InterPro" id="IPR036318">
    <property type="entry name" value="FAD-bd_PCMH-like_sf"/>
</dbReference>
<dbReference type="EMBL" id="BAABGA010000091">
    <property type="protein sequence ID" value="GAA4468074.1"/>
    <property type="molecule type" value="Genomic_DNA"/>
</dbReference>
<dbReference type="InterPro" id="IPR016169">
    <property type="entry name" value="FAD-bd_PCMH_sub2"/>
</dbReference>
<comment type="caution">
    <text evidence="10">The sequence shown here is derived from an EMBL/GenBank/DDBJ whole genome shotgun (WGS) entry which is preliminary data.</text>
</comment>
<comment type="cofactor">
    <cofactor evidence="1">
        <name>FAD</name>
        <dbReference type="ChEBI" id="CHEBI:57692"/>
    </cofactor>
</comment>
<dbReference type="InterPro" id="IPR006094">
    <property type="entry name" value="Oxid_FAD_bind_N"/>
</dbReference>
<dbReference type="RefSeq" id="WP_345327256.1">
    <property type="nucleotide sequence ID" value="NZ_BAABGA010000091.1"/>
</dbReference>
<keyword evidence="7" id="KW-0411">Iron-sulfur</keyword>
<feature type="domain" description="FAD-binding PCMH-type" evidence="9">
    <location>
        <begin position="48"/>
        <end position="282"/>
    </location>
</feature>
<gene>
    <name evidence="10" type="ORF">GCM10023156_58790</name>
</gene>
<dbReference type="SUPFAM" id="SSF55103">
    <property type="entry name" value="FAD-linked oxidases, C-terminal domain"/>
    <property type="match status" value="1"/>
</dbReference>
<evidence type="ECO:0000256" key="6">
    <source>
        <dbReference type="ARBA" id="ARBA00023004"/>
    </source>
</evidence>
<dbReference type="SUPFAM" id="SSF56176">
    <property type="entry name" value="FAD-binding/transporter-associated domain-like"/>
    <property type="match status" value="1"/>
</dbReference>
<keyword evidence="4" id="KW-0274">FAD</keyword>
<evidence type="ECO:0000313" key="11">
    <source>
        <dbReference type="Proteomes" id="UP001500840"/>
    </source>
</evidence>
<dbReference type="Pfam" id="PF13183">
    <property type="entry name" value="Fer4_8"/>
    <property type="match status" value="1"/>
</dbReference>
<dbReference type="SUPFAM" id="SSF46548">
    <property type="entry name" value="alpha-helical ferredoxin"/>
    <property type="match status" value="1"/>
</dbReference>
<evidence type="ECO:0000256" key="3">
    <source>
        <dbReference type="ARBA" id="ARBA00022723"/>
    </source>
</evidence>
<dbReference type="Proteomes" id="UP001500840">
    <property type="component" value="Unassembled WGS sequence"/>
</dbReference>
<reference evidence="11" key="1">
    <citation type="journal article" date="2019" name="Int. J. Syst. Evol. Microbiol.">
        <title>The Global Catalogue of Microorganisms (GCM) 10K type strain sequencing project: providing services to taxonomists for standard genome sequencing and annotation.</title>
        <authorList>
            <consortium name="The Broad Institute Genomics Platform"/>
            <consortium name="The Broad Institute Genome Sequencing Center for Infectious Disease"/>
            <person name="Wu L."/>
            <person name="Ma J."/>
        </authorList>
    </citation>
    <scope>NUCLEOTIDE SEQUENCE [LARGE SCALE GENOMIC DNA]</scope>
    <source>
        <strain evidence="11">JCM 17759</strain>
    </source>
</reference>
<keyword evidence="2" id="KW-0285">Flavoprotein</keyword>
<evidence type="ECO:0000256" key="2">
    <source>
        <dbReference type="ARBA" id="ARBA00022630"/>
    </source>
</evidence>
<dbReference type="PANTHER" id="PTHR11748:SF119">
    <property type="entry name" value="D-2-HYDROXYGLUTARATE DEHYDROGENASE"/>
    <property type="match status" value="1"/>
</dbReference>
<name>A0ABP8NM17_9BACT</name>
<evidence type="ECO:0000256" key="1">
    <source>
        <dbReference type="ARBA" id="ARBA00001974"/>
    </source>
</evidence>
<dbReference type="Gene3D" id="3.30.43.10">
    <property type="entry name" value="Uridine Diphospho-n-acetylenolpyruvylglucosamine Reductase, domain 2"/>
    <property type="match status" value="1"/>
</dbReference>
<dbReference type="Pfam" id="PF01565">
    <property type="entry name" value="FAD_binding_4"/>
    <property type="match status" value="1"/>
</dbReference>
<evidence type="ECO:0000256" key="7">
    <source>
        <dbReference type="ARBA" id="ARBA00023014"/>
    </source>
</evidence>
<sequence>MKNHRTEQLLAEPDYVGELAAELKRTTSAEVRFDHGSRAAYSTDASNYRQIPIGVVVPRSVDDVMQIFAACRRFGAPVTSRGGGTSLAGQCCNVAVVIDYSKYMHHVLEIDAENKLARVEPGCKLDTLRDAAQECGLTFGPDPATHSHNSLGGMIGNNSCGVHSVMAEFYGPGPLTAHNVATLDVLTYEGVRMTVGPTSDEGLQRIIDSGSGQGEIYRALKELCDQYAELIRQRYLQIPRRVSGYNLNELLPENGFNVARALVGTEGTCVAVLEAKLHLIPQRRERTLVVLGYQSVYEAGDHVSQIMQHKPVGLEGMDDNLVQYMKLKGLHPEDVQLLPDGAGWLLVEFGDDAKEKADAAANKLIEELMRCDNPPSIKVFEDQWEEQKLWEVRESGLGATAHVPNMDEAHPGWEDAAVAPENVGKYLGEFRDLLKEFDYKCALYGHFGQGCIHCRITFDLATEPGVQHWLRFLDRAADLVVKYGGSLSGEHGDGQARASMLPKMYGQELVDAFGKFKAIFDPQGRMNPGKVVDSYTPDQNLRHGAKHYHPNTSTETYFQFPNDGGSFAKAVNRCVGVGKCRRDDGGVMCPSYMATREEEDSTRGRSRMLFEMLQGDVIVDGWRDKHIHEALDLCLACKGCKHECPVNVDMATYKAEFLSHYYAWRIRPRQAYAMGWIYWWARLASKMPRLANFFSQTKPFSSIAKWTADVSQSRTMPTFASPTFRDWFAETESQRSETRAQSRLSVGDAGDFDGAGREKSTLRHEHVPRFQTDSYPHDSERHRLNPPKSRQTYVTDRVLVWPDTFNNYLSTDASISMTRVLHQLGYRVEIPPRPLCCGRPLYDWGMLKTARRLLEQTLDSLHPWIVAGVPLIGIEPSCVAVFRDELIEILPHRQDAKILSKQTFLFSEFMEMQNHEFSQLHRKALVHGHCHHKSVIHMDAEISMLKKLGLDYELVDDGCCGMAGAFGFASDHYDVSIKIGEQLLCPAVRGADRETLIIANGFSCQQQIKQLTGRKAIHLAQVVEMAMMEDSQTFASASCPATIQPINRKKPGGSRRSLKN</sequence>
<dbReference type="InterPro" id="IPR016167">
    <property type="entry name" value="FAD-bd_PCMH_sub1"/>
</dbReference>
<accession>A0ABP8NM17</accession>
<dbReference type="InterPro" id="IPR004017">
    <property type="entry name" value="Cys_rich_dom"/>
</dbReference>
<keyword evidence="11" id="KW-1185">Reference proteome</keyword>
<evidence type="ECO:0000259" key="9">
    <source>
        <dbReference type="PROSITE" id="PS51387"/>
    </source>
</evidence>
<dbReference type="InterPro" id="IPR017896">
    <property type="entry name" value="4Fe4S_Fe-S-bd"/>
</dbReference>
<organism evidence="10 11">
    <name type="scientific">Novipirellula rosea</name>
    <dbReference type="NCBI Taxonomy" id="1031540"/>
    <lineage>
        <taxon>Bacteria</taxon>
        <taxon>Pseudomonadati</taxon>
        <taxon>Planctomycetota</taxon>
        <taxon>Planctomycetia</taxon>
        <taxon>Pirellulales</taxon>
        <taxon>Pirellulaceae</taxon>
        <taxon>Novipirellula</taxon>
    </lineage>
</organism>
<dbReference type="InterPro" id="IPR016166">
    <property type="entry name" value="FAD-bd_PCMH"/>
</dbReference>
<dbReference type="InterPro" id="IPR016171">
    <property type="entry name" value="Vanillyl_alc_oxidase_C-sub2"/>
</dbReference>
<dbReference type="PANTHER" id="PTHR11748">
    <property type="entry name" value="D-LACTATE DEHYDROGENASE"/>
    <property type="match status" value="1"/>
</dbReference>
<proteinExistence type="predicted"/>
<feature type="compositionally biased region" description="Basic and acidic residues" evidence="8">
    <location>
        <begin position="754"/>
        <end position="766"/>
    </location>
</feature>
<dbReference type="Pfam" id="PF02913">
    <property type="entry name" value="FAD-oxidase_C"/>
    <property type="match status" value="1"/>
</dbReference>
<dbReference type="InterPro" id="IPR017900">
    <property type="entry name" value="4Fe4S_Fe_S_CS"/>
</dbReference>